<proteinExistence type="predicted"/>
<feature type="compositionally biased region" description="Polar residues" evidence="1">
    <location>
        <begin position="14"/>
        <end position="23"/>
    </location>
</feature>
<evidence type="ECO:0000313" key="2">
    <source>
        <dbReference type="EMBL" id="MBB4887449.1"/>
    </source>
</evidence>
<accession>A0A7W7PEX8</accession>
<feature type="region of interest" description="Disordered" evidence="1">
    <location>
        <begin position="1"/>
        <end position="41"/>
    </location>
</feature>
<evidence type="ECO:0000256" key="1">
    <source>
        <dbReference type="SAM" id="MobiDB-lite"/>
    </source>
</evidence>
<organism evidence="2 3">
    <name type="scientific">Streptomyces netropsis</name>
    <name type="common">Streptoverticillium netropsis</name>
    <dbReference type="NCBI Taxonomy" id="55404"/>
    <lineage>
        <taxon>Bacteria</taxon>
        <taxon>Bacillati</taxon>
        <taxon>Actinomycetota</taxon>
        <taxon>Actinomycetes</taxon>
        <taxon>Kitasatosporales</taxon>
        <taxon>Streptomycetaceae</taxon>
        <taxon>Streptomyces</taxon>
    </lineage>
</organism>
<comment type="caution">
    <text evidence="2">The sequence shown here is derived from an EMBL/GenBank/DDBJ whole genome shotgun (WGS) entry which is preliminary data.</text>
</comment>
<dbReference type="Proteomes" id="UP000556436">
    <property type="component" value="Unassembled WGS sequence"/>
</dbReference>
<gene>
    <name evidence="2" type="ORF">FHS38_003503</name>
</gene>
<protein>
    <submittedName>
        <fullName evidence="2">Uncharacterized protein</fullName>
    </submittedName>
</protein>
<dbReference type="EMBL" id="JACHJG010000006">
    <property type="protein sequence ID" value="MBB4887449.1"/>
    <property type="molecule type" value="Genomic_DNA"/>
</dbReference>
<feature type="region of interest" description="Disordered" evidence="1">
    <location>
        <begin position="60"/>
        <end position="83"/>
    </location>
</feature>
<evidence type="ECO:0000313" key="3">
    <source>
        <dbReference type="Proteomes" id="UP000556436"/>
    </source>
</evidence>
<name>A0A7W7PEX8_STRNE</name>
<reference evidence="2 3" key="1">
    <citation type="submission" date="2020-08" db="EMBL/GenBank/DDBJ databases">
        <title>Genomic Encyclopedia of Type Strains, Phase III (KMG-III): the genomes of soil and plant-associated and newly described type strains.</title>
        <authorList>
            <person name="Whitman W."/>
        </authorList>
    </citation>
    <scope>NUCLEOTIDE SEQUENCE [LARGE SCALE GENOMIC DNA]</scope>
    <source>
        <strain evidence="2 3">CECT 3265</strain>
    </source>
</reference>
<sequence length="83" mass="8744">MAAHRSRGPAPAVGSSQARSVTGASIAASRPTGSRPSRRTVRTGRDFCFAAHAESPYAVLGPQRMPMQTHPVPSRSVEKITGM</sequence>
<keyword evidence="3" id="KW-1185">Reference proteome</keyword>
<dbReference type="AlphaFoldDB" id="A0A7W7PEX8"/>